<proteinExistence type="predicted"/>
<reference evidence="1" key="1">
    <citation type="submission" date="2020-07" db="EMBL/GenBank/DDBJ databases">
        <title>Multicomponent nature underlies the extraordinary mechanical properties of spider dragline silk.</title>
        <authorList>
            <person name="Kono N."/>
            <person name="Nakamura H."/>
            <person name="Mori M."/>
            <person name="Yoshida Y."/>
            <person name="Ohtoshi R."/>
            <person name="Malay A.D."/>
            <person name="Moran D.A.P."/>
            <person name="Tomita M."/>
            <person name="Numata K."/>
            <person name="Arakawa K."/>
        </authorList>
    </citation>
    <scope>NUCLEOTIDE SEQUENCE</scope>
</reference>
<dbReference type="EMBL" id="BMAO01009234">
    <property type="protein sequence ID" value="GFR29542.1"/>
    <property type="molecule type" value="Genomic_DNA"/>
</dbReference>
<protein>
    <submittedName>
        <fullName evidence="1">Uncharacterized protein</fullName>
    </submittedName>
</protein>
<dbReference type="OrthoDB" id="5317514at2759"/>
<evidence type="ECO:0000313" key="2">
    <source>
        <dbReference type="Proteomes" id="UP000887116"/>
    </source>
</evidence>
<comment type="caution">
    <text evidence="1">The sequence shown here is derived from an EMBL/GenBank/DDBJ whole genome shotgun (WGS) entry which is preliminary data.</text>
</comment>
<keyword evidence="2" id="KW-1185">Reference proteome</keyword>
<sequence>MRFSCCEHSMVAGQHVFTSRTANCVIHNMLKMSYYYLCLFLCVANAFNLEPRIPVLKLGDKDSYFGYSVAEHQILDTTNSVQEHVGNSRRPDRK</sequence>
<evidence type="ECO:0000313" key="1">
    <source>
        <dbReference type="EMBL" id="GFR29542.1"/>
    </source>
</evidence>
<organism evidence="1 2">
    <name type="scientific">Trichonephila clavata</name>
    <name type="common">Joro spider</name>
    <name type="synonym">Nephila clavata</name>
    <dbReference type="NCBI Taxonomy" id="2740835"/>
    <lineage>
        <taxon>Eukaryota</taxon>
        <taxon>Metazoa</taxon>
        <taxon>Ecdysozoa</taxon>
        <taxon>Arthropoda</taxon>
        <taxon>Chelicerata</taxon>
        <taxon>Arachnida</taxon>
        <taxon>Araneae</taxon>
        <taxon>Araneomorphae</taxon>
        <taxon>Entelegynae</taxon>
        <taxon>Araneoidea</taxon>
        <taxon>Nephilidae</taxon>
        <taxon>Trichonephila</taxon>
    </lineage>
</organism>
<gene>
    <name evidence="1" type="primary">X975_03590</name>
    <name evidence="1" type="ORF">TNCT_308481</name>
</gene>
<accession>A0A8X6M2H5</accession>
<dbReference type="Proteomes" id="UP000887116">
    <property type="component" value="Unassembled WGS sequence"/>
</dbReference>
<dbReference type="AlphaFoldDB" id="A0A8X6M2H5"/>
<name>A0A8X6M2H5_TRICU</name>